<keyword evidence="7" id="KW-0408">Iron</keyword>
<dbReference type="InterPro" id="IPR040074">
    <property type="entry name" value="BssD/PflA/YjjW"/>
</dbReference>
<feature type="domain" description="4Fe-4S ferredoxin-type" evidence="10">
    <location>
        <begin position="67"/>
        <end position="96"/>
    </location>
</feature>
<organism evidence="12 13">
    <name type="scientific">Ventrimonas faecis</name>
    <dbReference type="NCBI Taxonomy" id="3133170"/>
    <lineage>
        <taxon>Bacteria</taxon>
        <taxon>Bacillati</taxon>
        <taxon>Bacillota</taxon>
        <taxon>Clostridia</taxon>
        <taxon>Lachnospirales</taxon>
        <taxon>Lachnospiraceae</taxon>
        <taxon>Ventrimonas</taxon>
    </lineage>
</organism>
<evidence type="ECO:0000256" key="1">
    <source>
        <dbReference type="ARBA" id="ARBA00001966"/>
    </source>
</evidence>
<comment type="cofactor">
    <cofactor evidence="1">
        <name>[4Fe-4S] cluster</name>
        <dbReference type="ChEBI" id="CHEBI:49883"/>
    </cofactor>
</comment>
<feature type="domain" description="Radical SAM core" evidence="11">
    <location>
        <begin position="16"/>
        <end position="277"/>
    </location>
</feature>
<dbReference type="SFLD" id="SFLDS00029">
    <property type="entry name" value="Radical_SAM"/>
    <property type="match status" value="1"/>
</dbReference>
<evidence type="ECO:0000256" key="6">
    <source>
        <dbReference type="ARBA" id="ARBA00023002"/>
    </source>
</evidence>
<dbReference type="NCBIfam" id="TIGR04041">
    <property type="entry name" value="activase_YjjW"/>
    <property type="match status" value="1"/>
</dbReference>
<dbReference type="InterPro" id="IPR013785">
    <property type="entry name" value="Aldolase_TIM"/>
</dbReference>
<dbReference type="InterPro" id="IPR058240">
    <property type="entry name" value="rSAM_sf"/>
</dbReference>
<dbReference type="PANTHER" id="PTHR30352">
    <property type="entry name" value="PYRUVATE FORMATE-LYASE-ACTIVATING ENZYME"/>
    <property type="match status" value="1"/>
</dbReference>
<keyword evidence="4" id="KW-0949">S-adenosyl-L-methionine</keyword>
<dbReference type="EMBL" id="JBBMFJ010000016">
    <property type="protein sequence ID" value="MEQ2563255.1"/>
    <property type="molecule type" value="Genomic_DNA"/>
</dbReference>
<evidence type="ECO:0000259" key="10">
    <source>
        <dbReference type="PROSITE" id="PS51379"/>
    </source>
</evidence>
<dbReference type="InterPro" id="IPR017896">
    <property type="entry name" value="4Fe4S_Fe-S-bd"/>
</dbReference>
<dbReference type="PIRSF" id="PIRSF000371">
    <property type="entry name" value="PFL_act_enz"/>
    <property type="match status" value="1"/>
</dbReference>
<evidence type="ECO:0000256" key="4">
    <source>
        <dbReference type="ARBA" id="ARBA00022691"/>
    </source>
</evidence>
<sequence length="277" mass="30928">MPERGLVNRIIPFSYVDGPGNRSAIFFQGCDFRCRYCHNPETQNLCIACGACVSVCPVQALSMKDGKVVWDSAVCVGCDACIQTCRNYSSPKVRRMTAEEILEEIGSSLPFIEGITVSGGECTRYHTFIAELFRKAHSLGKTCFVDTNGQTDFRQMPELAAEMNMAMLDVKAFDSDYHRMLTGCGNDVVLQNLSYLAEIGKLYEVRTVIVPGYLDNEDTVRQVSRILAQRPQIRYKLIQYRPWGVRPSMDVEPPTAAYMEKLATLARASGVEKVVCT</sequence>
<dbReference type="SUPFAM" id="SSF54862">
    <property type="entry name" value="4Fe-4S ferredoxins"/>
    <property type="match status" value="1"/>
</dbReference>
<name>A0ABV1HLQ3_9FIRM</name>
<dbReference type="InterPro" id="IPR034457">
    <property type="entry name" value="Organic_radical-activating"/>
</dbReference>
<proteinExistence type="inferred from homology"/>
<keyword evidence="13" id="KW-1185">Reference proteome</keyword>
<dbReference type="InterPro" id="IPR007197">
    <property type="entry name" value="rSAM"/>
</dbReference>
<comment type="catalytic activity">
    <reaction evidence="9">
        <text>glycyl-[protein] + reduced [flavodoxin] + S-adenosyl-L-methionine = glycin-2-yl radical-[protein] + semiquinone [flavodoxin] + 5'-deoxyadenosine + L-methionine + H(+)</text>
        <dbReference type="Rhea" id="RHEA:61976"/>
        <dbReference type="Rhea" id="RHEA-COMP:10622"/>
        <dbReference type="Rhea" id="RHEA-COMP:14480"/>
        <dbReference type="Rhea" id="RHEA-COMP:15993"/>
        <dbReference type="Rhea" id="RHEA-COMP:15994"/>
        <dbReference type="ChEBI" id="CHEBI:15378"/>
        <dbReference type="ChEBI" id="CHEBI:17319"/>
        <dbReference type="ChEBI" id="CHEBI:29947"/>
        <dbReference type="ChEBI" id="CHEBI:32722"/>
        <dbReference type="ChEBI" id="CHEBI:57618"/>
        <dbReference type="ChEBI" id="CHEBI:57844"/>
        <dbReference type="ChEBI" id="CHEBI:59789"/>
        <dbReference type="ChEBI" id="CHEBI:140311"/>
    </reaction>
</comment>
<dbReference type="Gene3D" id="3.20.20.70">
    <property type="entry name" value="Aldolase class I"/>
    <property type="match status" value="1"/>
</dbReference>
<dbReference type="PROSITE" id="PS01087">
    <property type="entry name" value="RADICAL_ACTIVATING"/>
    <property type="match status" value="1"/>
</dbReference>
<dbReference type="Proteomes" id="UP001437460">
    <property type="component" value="Unassembled WGS sequence"/>
</dbReference>
<dbReference type="SFLD" id="SFLDF00392">
    <property type="entry name" value="YjjI_activase"/>
    <property type="match status" value="1"/>
</dbReference>
<keyword evidence="5" id="KW-0479">Metal-binding</keyword>
<evidence type="ECO:0000256" key="7">
    <source>
        <dbReference type="ARBA" id="ARBA00023004"/>
    </source>
</evidence>
<keyword evidence="3" id="KW-0004">4Fe-4S</keyword>
<keyword evidence="6" id="KW-0560">Oxidoreductase</keyword>
<feature type="domain" description="4Fe-4S ferredoxin-type" evidence="10">
    <location>
        <begin position="38"/>
        <end position="66"/>
    </location>
</feature>
<dbReference type="InterPro" id="IPR012839">
    <property type="entry name" value="Organic_radical_activase"/>
</dbReference>
<dbReference type="Pfam" id="PF00037">
    <property type="entry name" value="Fer4"/>
    <property type="match status" value="1"/>
</dbReference>
<comment type="similarity">
    <text evidence="2">Belongs to the organic radical-activating enzymes family.</text>
</comment>
<dbReference type="PANTHER" id="PTHR30352:SF13">
    <property type="entry name" value="GLYCYL-RADICAL ENZYME ACTIVATING ENZYME YJJW-RELATED"/>
    <property type="match status" value="1"/>
</dbReference>
<keyword evidence="8" id="KW-0411">Iron-sulfur</keyword>
<dbReference type="InterPro" id="IPR023912">
    <property type="entry name" value="YjjW_bact"/>
</dbReference>
<dbReference type="PROSITE" id="PS51918">
    <property type="entry name" value="RADICAL_SAM"/>
    <property type="match status" value="1"/>
</dbReference>
<accession>A0ABV1HLQ3</accession>
<evidence type="ECO:0000256" key="8">
    <source>
        <dbReference type="ARBA" id="ARBA00023014"/>
    </source>
</evidence>
<dbReference type="RefSeq" id="WP_349229435.1">
    <property type="nucleotide sequence ID" value="NZ_JBBMFJ010000016.1"/>
</dbReference>
<dbReference type="SUPFAM" id="SSF102114">
    <property type="entry name" value="Radical SAM enzymes"/>
    <property type="match status" value="1"/>
</dbReference>
<comment type="caution">
    <text evidence="12">The sequence shown here is derived from an EMBL/GenBank/DDBJ whole genome shotgun (WGS) entry which is preliminary data.</text>
</comment>
<evidence type="ECO:0000256" key="9">
    <source>
        <dbReference type="ARBA" id="ARBA00047365"/>
    </source>
</evidence>
<dbReference type="PROSITE" id="PS00198">
    <property type="entry name" value="4FE4S_FER_1"/>
    <property type="match status" value="1"/>
</dbReference>
<gene>
    <name evidence="12" type="ORF">WMO41_08800</name>
</gene>
<evidence type="ECO:0000313" key="13">
    <source>
        <dbReference type="Proteomes" id="UP001437460"/>
    </source>
</evidence>
<dbReference type="CDD" id="cd01335">
    <property type="entry name" value="Radical_SAM"/>
    <property type="match status" value="1"/>
</dbReference>
<evidence type="ECO:0000256" key="3">
    <source>
        <dbReference type="ARBA" id="ARBA00022485"/>
    </source>
</evidence>
<evidence type="ECO:0000313" key="12">
    <source>
        <dbReference type="EMBL" id="MEQ2563255.1"/>
    </source>
</evidence>
<dbReference type="PROSITE" id="PS51379">
    <property type="entry name" value="4FE4S_FER_2"/>
    <property type="match status" value="2"/>
</dbReference>
<reference evidence="12 13" key="1">
    <citation type="submission" date="2024-03" db="EMBL/GenBank/DDBJ databases">
        <title>Human intestinal bacterial collection.</title>
        <authorList>
            <person name="Pauvert C."/>
            <person name="Hitch T.C.A."/>
            <person name="Clavel T."/>
        </authorList>
    </citation>
    <scope>NUCLEOTIDE SEQUENCE [LARGE SCALE GENOMIC DNA]</scope>
    <source>
        <strain evidence="12 13">CLA-AP-H27</strain>
    </source>
</reference>
<evidence type="ECO:0000256" key="2">
    <source>
        <dbReference type="ARBA" id="ARBA00009777"/>
    </source>
</evidence>
<evidence type="ECO:0000259" key="11">
    <source>
        <dbReference type="PROSITE" id="PS51918"/>
    </source>
</evidence>
<dbReference type="InterPro" id="IPR001989">
    <property type="entry name" value="Radical_activat_CS"/>
</dbReference>
<dbReference type="SFLD" id="SFLDG01118">
    <property type="entry name" value="activating_enzymes__group_2"/>
    <property type="match status" value="1"/>
</dbReference>
<dbReference type="Pfam" id="PF04055">
    <property type="entry name" value="Radical_SAM"/>
    <property type="match status" value="1"/>
</dbReference>
<evidence type="ECO:0000256" key="5">
    <source>
        <dbReference type="ARBA" id="ARBA00022723"/>
    </source>
</evidence>
<dbReference type="InterPro" id="IPR017900">
    <property type="entry name" value="4Fe4S_Fe_S_CS"/>
</dbReference>
<protein>
    <submittedName>
        <fullName evidence="12">YjjW family glycine radical enzyme activase</fullName>
    </submittedName>
</protein>
<dbReference type="SFLD" id="SFLDG01066">
    <property type="entry name" value="organic_radical-activating_enz"/>
    <property type="match status" value="1"/>
</dbReference>
<dbReference type="Gene3D" id="3.30.70.20">
    <property type="match status" value="1"/>
</dbReference>